<dbReference type="InterPro" id="IPR015943">
    <property type="entry name" value="WD40/YVTN_repeat-like_dom_sf"/>
</dbReference>
<dbReference type="EMBL" id="JAPDOD010000001">
    <property type="protein sequence ID" value="MDA0158870.1"/>
    <property type="molecule type" value="Genomic_DNA"/>
</dbReference>
<name>A0A9X3MPI6_9ACTN</name>
<reference evidence="4" key="1">
    <citation type="submission" date="2022-10" db="EMBL/GenBank/DDBJ databases">
        <title>The WGS of Solirubrobacter ginsenosidimutans DSM 21036.</title>
        <authorList>
            <person name="Jiang Z."/>
        </authorList>
    </citation>
    <scope>NUCLEOTIDE SEQUENCE</scope>
    <source>
        <strain evidence="4">DSM 21036</strain>
    </source>
</reference>
<dbReference type="GO" id="GO:0016788">
    <property type="term" value="F:hydrolase activity, acting on ester bonds"/>
    <property type="evidence" value="ECO:0007669"/>
    <property type="project" value="InterPro"/>
</dbReference>
<accession>A0A9X3MPI6</accession>
<evidence type="ECO:0008006" key="6">
    <source>
        <dbReference type="Google" id="ProtNLM"/>
    </source>
</evidence>
<comment type="caution">
    <text evidence="4">The sequence shown here is derived from an EMBL/GenBank/DDBJ whole genome shotgun (WGS) entry which is preliminary data.</text>
</comment>
<dbReference type="NCBIfam" id="TIGR02276">
    <property type="entry name" value="beta_rpt_yvtn"/>
    <property type="match status" value="1"/>
</dbReference>
<feature type="region of interest" description="Disordered" evidence="3">
    <location>
        <begin position="798"/>
        <end position="824"/>
    </location>
</feature>
<feature type="compositionally biased region" description="Low complexity" evidence="3">
    <location>
        <begin position="802"/>
        <end position="824"/>
    </location>
</feature>
<protein>
    <recommendedName>
        <fullName evidence="6">Phosphoesterase</fullName>
    </recommendedName>
</protein>
<evidence type="ECO:0000256" key="3">
    <source>
        <dbReference type="SAM" id="MobiDB-lite"/>
    </source>
</evidence>
<dbReference type="Pfam" id="PF04185">
    <property type="entry name" value="Phosphoesterase"/>
    <property type="match status" value="1"/>
</dbReference>
<organism evidence="4 5">
    <name type="scientific">Solirubrobacter ginsenosidimutans</name>
    <dbReference type="NCBI Taxonomy" id="490573"/>
    <lineage>
        <taxon>Bacteria</taxon>
        <taxon>Bacillati</taxon>
        <taxon>Actinomycetota</taxon>
        <taxon>Thermoleophilia</taxon>
        <taxon>Solirubrobacterales</taxon>
        <taxon>Solirubrobacteraceae</taxon>
        <taxon>Solirubrobacter</taxon>
    </lineage>
</organism>
<dbReference type="InterPro" id="IPR017850">
    <property type="entry name" value="Alkaline_phosphatase_core_sf"/>
</dbReference>
<dbReference type="Gene3D" id="2.130.10.10">
    <property type="entry name" value="YVTN repeat-like/Quinoprotein amine dehydrogenase"/>
    <property type="match status" value="2"/>
</dbReference>
<dbReference type="Gene3D" id="3.40.720.10">
    <property type="entry name" value="Alkaline Phosphatase, subunit A"/>
    <property type="match status" value="1"/>
</dbReference>
<proteinExistence type="predicted"/>
<keyword evidence="2" id="KW-0843">Virulence</keyword>
<evidence type="ECO:0000256" key="2">
    <source>
        <dbReference type="ARBA" id="ARBA00023026"/>
    </source>
</evidence>
<evidence type="ECO:0000313" key="4">
    <source>
        <dbReference type="EMBL" id="MDA0158870.1"/>
    </source>
</evidence>
<dbReference type="InterPro" id="IPR051200">
    <property type="entry name" value="Host-pathogen_enzymatic-act"/>
</dbReference>
<gene>
    <name evidence="4" type="ORF">OM076_01235</name>
</gene>
<dbReference type="Proteomes" id="UP001149140">
    <property type="component" value="Unassembled WGS sequence"/>
</dbReference>
<sequence length="900" mass="95832">MTYAATDVFGHNQVGTEYANGIQVSDDQIIQPLGERLTTQLGKFMGSTVSPDGRFLAATSTDRSVVLQIFDLQSYKLLWSVGTSASANQKFSNGTVGQTGPTYSPNGKMLWVPEQTGLSRFPVNKDGTLGTPVTVTIPTVSGHAPLTGQIAYSPDKATLYAAVNGQNTVVSMDPNTGAIQHTWNVGIAPRELKFVGKKLYVSDEGGRAARPGETTMDSYGTAVPADPYKGTSTTGAVSVINTADATAAVGSIAVGLHPTAMYSPAKGVLFVANTNSDTVSVIDTKKDKVVQTIDTKPWPSSDTGYAPTGIALTADNHLLVTLGRANAVAVYQYEGDPQEPVSYIGLVPTDYYPADVATVGDNIFITNTRGIDARGPNLSFSQGVGTTVAVGHGTHGTTASLTRFTLPKDKQITNQYTDKVFAQNGWGKKDVQQAANKKAAPVPVPAKIGDPSTIKHVFLLVKENRTYDQVYGDMAQGNGDATLAQFGATVTPNQHALAKQFGLYDNTYDVGTNSAEGHNWLMQGDNPEYTESSAGEYQRSYDTEEDVLGHQRSGFLWTAVEDAGNTARNYGEFEYTEGKPAGSTWQQYYCASKGVGAGGDPAQLTTAQLKGNYGSVIPSLNAIADHLSPPFDTSIPDLYRYEIWKQDFLQNGPANLNMMWLSSDHTGGPVSPRAQVADGDLAVGKIVDTISHSSYWKDSVIFVVEDDSQAGADHVDGHRAPIQIISPYAQHGKVDSTYYSQITMVRTIEQILGAQPLNEKVAAATPMAGAFTTTPDMTPFTAVPNQVSLTESIKAAPECGLDTPGQTTTSTSSTTTVTGSVTPDPTVAAGQQAIASAWSAWLAKQKTTGNGATPDYANPEQMNRYTWYVTHDWKVPYPGDSKIYAPEDVPGAYIPSPDSN</sequence>
<dbReference type="AlphaFoldDB" id="A0A9X3MPI6"/>
<dbReference type="InterPro" id="IPR007312">
    <property type="entry name" value="Phosphoesterase"/>
</dbReference>
<evidence type="ECO:0000313" key="5">
    <source>
        <dbReference type="Proteomes" id="UP001149140"/>
    </source>
</evidence>
<dbReference type="SUPFAM" id="SSF75011">
    <property type="entry name" value="3-carboxy-cis,cis-mucoante lactonizing enzyme"/>
    <property type="match status" value="1"/>
</dbReference>
<dbReference type="PANTHER" id="PTHR47197">
    <property type="entry name" value="PROTEIN NIRF"/>
    <property type="match status" value="1"/>
</dbReference>
<keyword evidence="5" id="KW-1185">Reference proteome</keyword>
<dbReference type="SUPFAM" id="SSF53649">
    <property type="entry name" value="Alkaline phosphatase-like"/>
    <property type="match status" value="1"/>
</dbReference>
<dbReference type="PANTHER" id="PTHR47197:SF3">
    <property type="entry name" value="DIHYDRO-HEME D1 DEHYDROGENASE"/>
    <property type="match status" value="1"/>
</dbReference>
<dbReference type="InterPro" id="IPR011964">
    <property type="entry name" value="YVTN_b-propeller_repeat"/>
</dbReference>
<evidence type="ECO:0000256" key="1">
    <source>
        <dbReference type="ARBA" id="ARBA00022801"/>
    </source>
</evidence>
<keyword evidence="1" id="KW-0378">Hydrolase</keyword>